<feature type="region of interest" description="Disordered" evidence="1">
    <location>
        <begin position="513"/>
        <end position="538"/>
    </location>
</feature>
<dbReference type="RefSeq" id="WP_187219320.1">
    <property type="nucleotide sequence ID" value="NZ_JABVED010000003.1"/>
</dbReference>
<dbReference type="Gene3D" id="2.60.40.10">
    <property type="entry name" value="Immunoglobulins"/>
    <property type="match status" value="2"/>
</dbReference>
<keyword evidence="2" id="KW-0472">Membrane</keyword>
<evidence type="ECO:0000256" key="2">
    <source>
        <dbReference type="SAM" id="Phobius"/>
    </source>
</evidence>
<name>A0ABR7L2P5_9PSEU</name>
<keyword evidence="3" id="KW-0732">Signal</keyword>
<evidence type="ECO:0000256" key="3">
    <source>
        <dbReference type="SAM" id="SignalP"/>
    </source>
</evidence>
<feature type="compositionally biased region" description="Low complexity" evidence="1">
    <location>
        <begin position="37"/>
        <end position="70"/>
    </location>
</feature>
<keyword evidence="2" id="KW-0812">Transmembrane</keyword>
<evidence type="ECO:0000313" key="5">
    <source>
        <dbReference type="Proteomes" id="UP000734823"/>
    </source>
</evidence>
<dbReference type="Proteomes" id="UP000734823">
    <property type="component" value="Unassembled WGS sequence"/>
</dbReference>
<keyword evidence="2" id="KW-1133">Transmembrane helix</keyword>
<keyword evidence="5" id="KW-1185">Reference proteome</keyword>
<protein>
    <submittedName>
        <fullName evidence="4">LPXTG cell wall anchor domain-containing protein</fullName>
    </submittedName>
</protein>
<feature type="transmembrane region" description="Helical" evidence="2">
    <location>
        <begin position="547"/>
        <end position="568"/>
    </location>
</feature>
<accession>A0ABR7L2P5</accession>
<organism evidence="4 5">
    <name type="scientific">Actinokineospora xionganensis</name>
    <dbReference type="NCBI Taxonomy" id="2684470"/>
    <lineage>
        <taxon>Bacteria</taxon>
        <taxon>Bacillati</taxon>
        <taxon>Actinomycetota</taxon>
        <taxon>Actinomycetes</taxon>
        <taxon>Pseudonocardiales</taxon>
        <taxon>Pseudonocardiaceae</taxon>
        <taxon>Actinokineospora</taxon>
    </lineage>
</organism>
<proteinExistence type="predicted"/>
<sequence>MSLFRHARVTAAACAVAAGMLVTAPAHAQPVEPDPAPSSVSAEPSAPVSEPAPEPSSAAPSAPAESVAPPQQKPADQADANPVQPFAVEVTLDKTSYQTGEPIKGTLKITNTTAGPLKASAYPIAPESTITLHYQSRSKIEAGVQLDAGQSHTHELEGVVGDPNATTAVLTGWVQSGDFSHRSTSFTMTAALKQVHGKIAGVVYLDKNGNEKIDAGEVAADATVTADNSLVQNGRLTVKTDAEGRFTFDRLAPVPHSVFPEVGDWTFRYTAVQVDLSDGNMDLKLRGVRPFNEGLTASVKFKQDSYKPGGTAELVVTLTNTGTVPMVGINVACNRSGEGPGLQGTGPGWGDFPWDRKGVSIAPGKTETFEVSEIIPVAYGDYGVVVAECDFGWDGRNNAEAGDSARLITDATGTVRTVAFQDGNGNGWSDEGETIEGVDVQLVDPDTAKVVASARTNGKGVAEFKDTPAGIYLADVNGPWTVFNPEGYRVLVKGNGCWYSCDFEVELKPGVDADPTPNPVTTVPTAPPAAPAPQARSGNLPDTGANVVWLSVGGLTTLLAGAVFLIAANRRRAKAN</sequence>
<gene>
    <name evidence="4" type="ORF">GPZ80_07160</name>
</gene>
<evidence type="ECO:0000256" key="1">
    <source>
        <dbReference type="SAM" id="MobiDB-lite"/>
    </source>
</evidence>
<feature type="signal peptide" evidence="3">
    <location>
        <begin position="1"/>
        <end position="28"/>
    </location>
</feature>
<feature type="chain" id="PRO_5046973699" evidence="3">
    <location>
        <begin position="29"/>
        <end position="576"/>
    </location>
</feature>
<comment type="caution">
    <text evidence="4">The sequence shown here is derived from an EMBL/GenBank/DDBJ whole genome shotgun (WGS) entry which is preliminary data.</text>
</comment>
<dbReference type="SUPFAM" id="SSF117074">
    <property type="entry name" value="Hypothetical protein PA1324"/>
    <property type="match status" value="2"/>
</dbReference>
<dbReference type="NCBIfam" id="TIGR01167">
    <property type="entry name" value="LPXTG_anchor"/>
    <property type="match status" value="1"/>
</dbReference>
<reference evidence="4 5" key="1">
    <citation type="submission" date="2020-06" db="EMBL/GenBank/DDBJ databases">
        <title>Actinokineospora xiongansis sp. nov., isolated from soil of Baiyangdian.</title>
        <authorList>
            <person name="Zhang X."/>
        </authorList>
    </citation>
    <scope>NUCLEOTIDE SEQUENCE [LARGE SCALE GENOMIC DNA]</scope>
    <source>
        <strain evidence="4 5">HBU206404</strain>
    </source>
</reference>
<feature type="region of interest" description="Disordered" evidence="1">
    <location>
        <begin position="28"/>
        <end position="79"/>
    </location>
</feature>
<dbReference type="InterPro" id="IPR013783">
    <property type="entry name" value="Ig-like_fold"/>
</dbReference>
<dbReference type="EMBL" id="JABVED010000003">
    <property type="protein sequence ID" value="MBC6446949.1"/>
    <property type="molecule type" value="Genomic_DNA"/>
</dbReference>
<evidence type="ECO:0000313" key="4">
    <source>
        <dbReference type="EMBL" id="MBC6446949.1"/>
    </source>
</evidence>